<keyword evidence="2" id="KW-0472">Membrane</keyword>
<evidence type="ECO:0000313" key="5">
    <source>
        <dbReference type="Proteomes" id="UP001059773"/>
    </source>
</evidence>
<dbReference type="SMART" id="SM00382">
    <property type="entry name" value="AAA"/>
    <property type="match status" value="1"/>
</dbReference>
<keyword evidence="5" id="KW-1185">Reference proteome</keyword>
<sequence>MEADGQHDLKVISFDENVNKIVEAEEKRTTLHDIIGLEDVKNRIQTEFITPIQSPEILEAFDKKLGGLLFYGPPGFDEKSLAQAIAGEIHANFIYLNLQSLLSKQNTEREQIIQQVFAAASKQASSVLFIDNLDFSEEMQQVFLHELDRFVSNNEAVHLLGATHAPWDLNPELRQAGRFDSLIYLPLPDNKAREQILSAQLENKPVADNLELDLIADYTEDFSEADLIHLIQEAIDSAITHSLKTGTIQPLDNHDLLYALDYHEPITLEWLEAAGDYAAHHDTSHEFQEVLADVEGVMPYPRSLKEKYALMFNLLKKNDAKTALYTIEDIIREEQEKGENYVLLSHCHFITGNLDAAKKWMESALKVDFDNPFVFQSALRFYQDSQADLLRWGELAKIGFEKYPEDAFYHYQYGLAFLNEDGAGLEHVKEAARMDPENAKYPETIAAFSIFFRNWKDYKKYEQLALEADPENTVHLTTFAKNAYDQGKYNKSLHLIKEAMRLEPDSKFVRYHYSSIYPVSNRFVRLKRATNRLLSKYFQLPLRLFPKKQTAKHPYLTYAISILMMFAILFAGFYALTGKGAFYLFGGFIIWSIISGRVGKKNLQKAGFSDSEQGGLDTQTDFRLRKIQTQINKDLEAFSDYLVETASSTTIDYEAFHSLEENLANIWESDSEKIEEIKTKAPESLHVQRDQTEKTKDQKKTDFLSYPKEGKANYAALFLSIAVSLVAMFIQYYPQFSGQGAPQPVDEDLKEHLQNTSQERADSLTENIEGLQESAEAANLEESEEHVNQFLSLLDDGAINIEDIQTLTTANIAEHLEANAEADYVSQLANASVSAIASPSDTSESEIYVTNEATDFEAVIGLEDSRIQSIYVEGWDDSEDYQEELQEKLNMFH</sequence>
<protein>
    <submittedName>
        <fullName evidence="4">AAA family ATPase</fullName>
    </submittedName>
</protein>
<keyword evidence="2" id="KW-0812">Transmembrane</keyword>
<dbReference type="InterPro" id="IPR027417">
    <property type="entry name" value="P-loop_NTPase"/>
</dbReference>
<dbReference type="InterPro" id="IPR003959">
    <property type="entry name" value="ATPase_AAA_core"/>
</dbReference>
<evidence type="ECO:0000259" key="3">
    <source>
        <dbReference type="SMART" id="SM00382"/>
    </source>
</evidence>
<dbReference type="PANTHER" id="PTHR23074:SF83">
    <property type="entry name" value="VACUOLAR PROTEIN SORTING-ASSOCIATED PROTEIN 4A"/>
    <property type="match status" value="1"/>
</dbReference>
<dbReference type="Gene3D" id="3.40.50.300">
    <property type="entry name" value="P-loop containing nucleotide triphosphate hydrolases"/>
    <property type="match status" value="1"/>
</dbReference>
<keyword evidence="2" id="KW-1133">Transmembrane helix</keyword>
<dbReference type="Pfam" id="PF00004">
    <property type="entry name" value="AAA"/>
    <property type="match status" value="1"/>
</dbReference>
<evidence type="ECO:0000313" key="4">
    <source>
        <dbReference type="EMBL" id="UUI03096.1"/>
    </source>
</evidence>
<dbReference type="EMBL" id="CP101914">
    <property type="protein sequence ID" value="UUI03096.1"/>
    <property type="molecule type" value="Genomic_DNA"/>
</dbReference>
<dbReference type="InterPro" id="IPR003593">
    <property type="entry name" value="AAA+_ATPase"/>
</dbReference>
<dbReference type="Gene3D" id="1.25.40.10">
    <property type="entry name" value="Tetratricopeptide repeat domain"/>
    <property type="match status" value="1"/>
</dbReference>
<dbReference type="InterPro" id="IPR011990">
    <property type="entry name" value="TPR-like_helical_dom_sf"/>
</dbReference>
<organism evidence="4 5">
    <name type="scientific">Oceanobacillus jeddahense</name>
    <dbReference type="NCBI Taxonomy" id="1462527"/>
    <lineage>
        <taxon>Bacteria</taxon>
        <taxon>Bacillati</taxon>
        <taxon>Bacillota</taxon>
        <taxon>Bacilli</taxon>
        <taxon>Bacillales</taxon>
        <taxon>Bacillaceae</taxon>
        <taxon>Oceanobacillus</taxon>
    </lineage>
</organism>
<dbReference type="PANTHER" id="PTHR23074">
    <property type="entry name" value="AAA DOMAIN-CONTAINING"/>
    <property type="match status" value="1"/>
</dbReference>
<dbReference type="RefSeq" id="WP_256708275.1">
    <property type="nucleotide sequence ID" value="NZ_CP101914.1"/>
</dbReference>
<accession>A0ABY5JS20</accession>
<keyword evidence="1" id="KW-0175">Coiled coil</keyword>
<dbReference type="Gene3D" id="1.10.8.60">
    <property type="match status" value="1"/>
</dbReference>
<proteinExistence type="predicted"/>
<dbReference type="SUPFAM" id="SSF48452">
    <property type="entry name" value="TPR-like"/>
    <property type="match status" value="2"/>
</dbReference>
<dbReference type="Proteomes" id="UP001059773">
    <property type="component" value="Chromosome"/>
</dbReference>
<feature type="coiled-coil region" evidence="1">
    <location>
        <begin position="754"/>
        <end position="781"/>
    </location>
</feature>
<dbReference type="InterPro" id="IPR050304">
    <property type="entry name" value="MT-severing_AAA_ATPase"/>
</dbReference>
<feature type="transmembrane region" description="Helical" evidence="2">
    <location>
        <begin position="581"/>
        <end position="599"/>
    </location>
</feature>
<name>A0ABY5JS20_9BACI</name>
<feature type="transmembrane region" description="Helical" evidence="2">
    <location>
        <begin position="555"/>
        <end position="575"/>
    </location>
</feature>
<reference evidence="4" key="1">
    <citation type="submission" date="2022-07" db="EMBL/GenBank/DDBJ databases">
        <title>FELIX.</title>
        <authorList>
            <person name="Wan K.H."/>
            <person name="Park S."/>
            <person name="Lawrence Q."/>
            <person name="Eichenberger J.P."/>
            <person name="Booth B.W."/>
            <person name="Piaggio A.J."/>
            <person name="Chandler J.C."/>
            <person name="Franklin A.B."/>
            <person name="Celniker S.E."/>
        </authorList>
    </citation>
    <scope>NUCLEOTIDE SEQUENCE</scope>
    <source>
        <strain evidence="4">QA-1986 374</strain>
    </source>
</reference>
<evidence type="ECO:0000256" key="2">
    <source>
        <dbReference type="SAM" id="Phobius"/>
    </source>
</evidence>
<dbReference type="SUPFAM" id="SSF52540">
    <property type="entry name" value="P-loop containing nucleoside triphosphate hydrolases"/>
    <property type="match status" value="1"/>
</dbReference>
<evidence type="ECO:0000256" key="1">
    <source>
        <dbReference type="SAM" id="Coils"/>
    </source>
</evidence>
<feature type="domain" description="AAA+ ATPase" evidence="3">
    <location>
        <begin position="64"/>
        <end position="189"/>
    </location>
</feature>
<gene>
    <name evidence="4" type="ORF">NP439_24220</name>
</gene>